<dbReference type="GO" id="GO:0008934">
    <property type="term" value="F:inositol monophosphate 1-phosphatase activity"/>
    <property type="evidence" value="ECO:0007669"/>
    <property type="project" value="TreeGrafter"/>
</dbReference>
<dbReference type="GO" id="GO:0007165">
    <property type="term" value="P:signal transduction"/>
    <property type="evidence" value="ECO:0007669"/>
    <property type="project" value="TreeGrafter"/>
</dbReference>
<evidence type="ECO:0000313" key="3">
    <source>
        <dbReference type="EMBL" id="MCB8877196.1"/>
    </source>
</evidence>
<dbReference type="InterPro" id="IPR000760">
    <property type="entry name" value="Inositol_monophosphatase-like"/>
</dbReference>
<reference evidence="3" key="2">
    <citation type="submission" date="2021-01" db="EMBL/GenBank/DDBJ databases">
        <authorList>
            <person name="Mieszkin S."/>
            <person name="Pouder E."/>
            <person name="Alain K."/>
        </authorList>
    </citation>
    <scope>NUCLEOTIDE SEQUENCE</scope>
    <source>
        <strain evidence="3">HW T2.11</strain>
    </source>
</reference>
<organism evidence="3 4">
    <name type="scientific">Acidisoma silvae</name>
    <dbReference type="NCBI Taxonomy" id="2802396"/>
    <lineage>
        <taxon>Bacteria</taxon>
        <taxon>Pseudomonadati</taxon>
        <taxon>Pseudomonadota</taxon>
        <taxon>Alphaproteobacteria</taxon>
        <taxon>Acetobacterales</taxon>
        <taxon>Acidocellaceae</taxon>
        <taxon>Acidisoma</taxon>
    </lineage>
</organism>
<keyword evidence="4" id="KW-1185">Reference proteome</keyword>
<dbReference type="GO" id="GO:0046872">
    <property type="term" value="F:metal ion binding"/>
    <property type="evidence" value="ECO:0007669"/>
    <property type="project" value="UniProtKB-KW"/>
</dbReference>
<dbReference type="GO" id="GO:0006020">
    <property type="term" value="P:inositol metabolic process"/>
    <property type="evidence" value="ECO:0007669"/>
    <property type="project" value="TreeGrafter"/>
</dbReference>
<dbReference type="PANTHER" id="PTHR20854">
    <property type="entry name" value="INOSITOL MONOPHOSPHATASE"/>
    <property type="match status" value="1"/>
</dbReference>
<accession>A0A963YUN9</accession>
<protein>
    <submittedName>
        <fullName evidence="3">Inositol monophosphatase</fullName>
    </submittedName>
</protein>
<dbReference type="AlphaFoldDB" id="A0A963YUN9"/>
<feature type="binding site" evidence="2">
    <location>
        <position position="96"/>
    </location>
    <ligand>
        <name>Mg(2+)</name>
        <dbReference type="ChEBI" id="CHEBI:18420"/>
        <label>1</label>
        <note>catalytic</note>
    </ligand>
</feature>
<feature type="binding site" evidence="2">
    <location>
        <position position="99"/>
    </location>
    <ligand>
        <name>Mg(2+)</name>
        <dbReference type="ChEBI" id="CHEBI:18420"/>
        <label>1</label>
        <note>catalytic</note>
    </ligand>
</feature>
<comment type="caution">
    <text evidence="3">The sequence shown here is derived from an EMBL/GenBank/DDBJ whole genome shotgun (WGS) entry which is preliminary data.</text>
</comment>
<feature type="binding site" evidence="2">
    <location>
        <position position="225"/>
    </location>
    <ligand>
        <name>Mg(2+)</name>
        <dbReference type="ChEBI" id="CHEBI:18420"/>
        <label>1</label>
        <note>catalytic</note>
    </ligand>
</feature>
<gene>
    <name evidence="3" type="ORF">ASILVAE211_18515</name>
</gene>
<evidence type="ECO:0000313" key="4">
    <source>
        <dbReference type="Proteomes" id="UP000708298"/>
    </source>
</evidence>
<dbReference type="Gene3D" id="3.40.190.80">
    <property type="match status" value="1"/>
</dbReference>
<dbReference type="SUPFAM" id="SSF56655">
    <property type="entry name" value="Carbohydrate phosphatase"/>
    <property type="match status" value="1"/>
</dbReference>
<dbReference type="EMBL" id="JAESVB010000011">
    <property type="protein sequence ID" value="MCB8877196.1"/>
    <property type="molecule type" value="Genomic_DNA"/>
</dbReference>
<reference evidence="3" key="1">
    <citation type="journal article" date="2021" name="Microorganisms">
        <title>Acidisoma silvae sp. nov. and Acidisomacellulosilytica sp. nov., Two Acidophilic Bacteria Isolated from Decaying Wood, Hydrolyzing Cellulose and Producing Poly-3-hydroxybutyrate.</title>
        <authorList>
            <person name="Mieszkin S."/>
            <person name="Pouder E."/>
            <person name="Uroz S."/>
            <person name="Simon-Colin C."/>
            <person name="Alain K."/>
        </authorList>
    </citation>
    <scope>NUCLEOTIDE SEQUENCE</scope>
    <source>
        <strain evidence="3">HW T2.11</strain>
    </source>
</reference>
<name>A0A963YUN9_9PROT</name>
<evidence type="ECO:0000256" key="1">
    <source>
        <dbReference type="ARBA" id="ARBA00009759"/>
    </source>
</evidence>
<dbReference type="Gene3D" id="3.30.540.10">
    <property type="entry name" value="Fructose-1,6-Bisphosphatase, subunit A, domain 1"/>
    <property type="match status" value="1"/>
</dbReference>
<feature type="binding site" evidence="2">
    <location>
        <position position="73"/>
    </location>
    <ligand>
        <name>Mg(2+)</name>
        <dbReference type="ChEBI" id="CHEBI:18420"/>
        <label>1</label>
        <note>catalytic</note>
    </ligand>
</feature>
<dbReference type="PRINTS" id="PR00377">
    <property type="entry name" value="IMPHPHTASES"/>
</dbReference>
<comment type="similarity">
    <text evidence="1">Belongs to the inositol monophosphatase superfamily.</text>
</comment>
<comment type="cofactor">
    <cofactor evidence="2">
        <name>Mg(2+)</name>
        <dbReference type="ChEBI" id="CHEBI:18420"/>
    </cofactor>
</comment>
<dbReference type="Proteomes" id="UP000708298">
    <property type="component" value="Unassembled WGS sequence"/>
</dbReference>
<feature type="binding site" evidence="2">
    <location>
        <position position="98"/>
    </location>
    <ligand>
        <name>Mg(2+)</name>
        <dbReference type="ChEBI" id="CHEBI:18420"/>
        <label>1</label>
        <note>catalytic</note>
    </ligand>
</feature>
<evidence type="ECO:0000256" key="2">
    <source>
        <dbReference type="PIRSR" id="PIRSR600760-2"/>
    </source>
</evidence>
<dbReference type="PANTHER" id="PTHR20854:SF4">
    <property type="entry name" value="INOSITOL-1-MONOPHOSPHATASE-RELATED"/>
    <property type="match status" value="1"/>
</dbReference>
<proteinExistence type="inferred from homology"/>
<sequence>MTGLSAVQLRALWQVLRDAGQQEVLPRFRQFDSCGVRTKSGPLDLVTDADEAAERAITAGILKLFPHALVVGEEATAADPSLLDRIRDADLAFVLDPIDGTANFAAGLPLFGVMAAAIMRGEIVASIIHDPIGDDAALALRGEGAWMETPAGRCTDLKVAPSVPLAQMTGAFGWRYLPEPQRTNLLSSLPQVATSWDYRNAAHEYRLLAQGFAHVAVFARMMPWDHAPGWLIHREAGGFSARLDGSAYTPCETTGGIILAPDRAAWDLVRGLIG</sequence>
<dbReference type="RefSeq" id="WP_227322851.1">
    <property type="nucleotide sequence ID" value="NZ_JAESVB010000011.1"/>
</dbReference>
<keyword evidence="2" id="KW-0460">Magnesium</keyword>
<keyword evidence="2" id="KW-0479">Metal-binding</keyword>
<dbReference type="Pfam" id="PF00459">
    <property type="entry name" value="Inositol_P"/>
    <property type="match status" value="1"/>
</dbReference>